<dbReference type="EMBL" id="FNZR01000018">
    <property type="protein sequence ID" value="SEL97783.1"/>
    <property type="molecule type" value="Genomic_DNA"/>
</dbReference>
<accession>A0A1H7UL88</accession>
<dbReference type="AlphaFoldDB" id="A0A1H7UL88"/>
<reference evidence="2" key="1">
    <citation type="submission" date="2016-10" db="EMBL/GenBank/DDBJ databases">
        <authorList>
            <person name="Varghese N."/>
            <person name="Submissions S."/>
        </authorList>
    </citation>
    <scope>NUCLEOTIDE SEQUENCE [LARGE SCALE GENOMIC DNA]</scope>
    <source>
        <strain evidence="2">Jip14</strain>
    </source>
</reference>
<dbReference type="STRING" id="332977.SAMN05421740_1187"/>
<protein>
    <submittedName>
        <fullName evidence="1">Uncharacterized protein</fullName>
    </submittedName>
</protein>
<gene>
    <name evidence="1" type="ORF">SAMN05421740_1187</name>
</gene>
<evidence type="ECO:0000313" key="1">
    <source>
        <dbReference type="EMBL" id="SEL97783.1"/>
    </source>
</evidence>
<dbReference type="Proteomes" id="UP000198916">
    <property type="component" value="Unassembled WGS sequence"/>
</dbReference>
<name>A0A1H7UL88_9SPHI</name>
<proteinExistence type="predicted"/>
<sequence length="50" mass="5926">MSMLKNSKKKEKADFTVNKSLNKYRKMDLFKDKVDKANHILKTVGLPKEW</sequence>
<dbReference type="RefSeq" id="WP_177181291.1">
    <property type="nucleotide sequence ID" value="NZ_FNZR01000018.1"/>
</dbReference>
<keyword evidence="2" id="KW-1185">Reference proteome</keyword>
<organism evidence="1 2">
    <name type="scientific">Parapedobacter koreensis</name>
    <dbReference type="NCBI Taxonomy" id="332977"/>
    <lineage>
        <taxon>Bacteria</taxon>
        <taxon>Pseudomonadati</taxon>
        <taxon>Bacteroidota</taxon>
        <taxon>Sphingobacteriia</taxon>
        <taxon>Sphingobacteriales</taxon>
        <taxon>Sphingobacteriaceae</taxon>
        <taxon>Parapedobacter</taxon>
    </lineage>
</organism>
<evidence type="ECO:0000313" key="2">
    <source>
        <dbReference type="Proteomes" id="UP000198916"/>
    </source>
</evidence>